<dbReference type="AlphaFoldDB" id="A0AA90P9E8"/>
<dbReference type="EMBL" id="JAUUTP010000024">
    <property type="protein sequence ID" value="MDP1420487.1"/>
    <property type="molecule type" value="Genomic_DNA"/>
</dbReference>
<evidence type="ECO:0000313" key="2">
    <source>
        <dbReference type="Proteomes" id="UP001178277"/>
    </source>
</evidence>
<dbReference type="RefSeq" id="WP_305161646.1">
    <property type="nucleotide sequence ID" value="NZ_JAUUTP010000024.1"/>
</dbReference>
<evidence type="ECO:0000313" key="1">
    <source>
        <dbReference type="EMBL" id="MDP1420487.1"/>
    </source>
</evidence>
<gene>
    <name evidence="1" type="ORF">Q8G35_19405</name>
</gene>
<sequence length="53" mass="6051">MKPAVMTMDLQLLADVLRENNCTSLINAIAEKDFQVAQMLDVLIVEDKWEDDI</sequence>
<organism evidence="1 2">
    <name type="scientific">Peribacillus simplex</name>
    <dbReference type="NCBI Taxonomy" id="1478"/>
    <lineage>
        <taxon>Bacteria</taxon>
        <taxon>Bacillati</taxon>
        <taxon>Bacillota</taxon>
        <taxon>Bacilli</taxon>
        <taxon>Bacillales</taxon>
        <taxon>Bacillaceae</taxon>
        <taxon>Peribacillus</taxon>
    </lineage>
</organism>
<name>A0AA90P9E8_9BACI</name>
<reference evidence="1" key="1">
    <citation type="submission" date="2023-07" db="EMBL/GenBank/DDBJ databases">
        <title>Murine gut Bacillus species.</title>
        <authorList>
            <person name="Gutman E."/>
            <person name="Hashuel R."/>
            <person name="Litvak Y."/>
        </authorList>
    </citation>
    <scope>NUCLEOTIDE SEQUENCE</scope>
    <source>
        <strain evidence="1">RU283</strain>
    </source>
</reference>
<protein>
    <submittedName>
        <fullName evidence="1">Uncharacterized protein</fullName>
    </submittedName>
</protein>
<proteinExistence type="predicted"/>
<accession>A0AA90P9E8</accession>
<dbReference type="Proteomes" id="UP001178277">
    <property type="component" value="Unassembled WGS sequence"/>
</dbReference>
<comment type="caution">
    <text evidence="1">The sequence shown here is derived from an EMBL/GenBank/DDBJ whole genome shotgun (WGS) entry which is preliminary data.</text>
</comment>